<keyword evidence="2" id="KW-0624">Polysaccharide degradation</keyword>
<dbReference type="Gene3D" id="2.115.10.20">
    <property type="entry name" value="Glycosyl hydrolase domain, family 43"/>
    <property type="match status" value="1"/>
</dbReference>
<dbReference type="CDD" id="cd18619">
    <property type="entry name" value="GH43_CoXyl43_like"/>
    <property type="match status" value="1"/>
</dbReference>
<organism evidence="7 8">
    <name type="scientific">Chryseobacterium edaphi</name>
    <dbReference type="NCBI Taxonomy" id="2976532"/>
    <lineage>
        <taxon>Bacteria</taxon>
        <taxon>Pseudomonadati</taxon>
        <taxon>Bacteroidota</taxon>
        <taxon>Flavobacteriia</taxon>
        <taxon>Flavobacteriales</taxon>
        <taxon>Weeksellaceae</taxon>
        <taxon>Chryseobacterium group</taxon>
        <taxon>Chryseobacterium</taxon>
    </lineage>
</organism>
<dbReference type="GO" id="GO:0016787">
    <property type="term" value="F:hydrolase activity"/>
    <property type="evidence" value="ECO:0007669"/>
    <property type="project" value="UniProtKB-KW"/>
</dbReference>
<evidence type="ECO:0000313" key="8">
    <source>
        <dbReference type="Proteomes" id="UP001208649"/>
    </source>
</evidence>
<dbReference type="SUPFAM" id="SSF75005">
    <property type="entry name" value="Arabinanase/levansucrase/invertase"/>
    <property type="match status" value="1"/>
</dbReference>
<keyword evidence="5 6" id="KW-0326">Glycosidase</keyword>
<keyword evidence="8" id="KW-1185">Reference proteome</keyword>
<dbReference type="Pfam" id="PF04616">
    <property type="entry name" value="Glyco_hydro_43"/>
    <property type="match status" value="1"/>
</dbReference>
<keyword evidence="3 6" id="KW-0378">Hydrolase</keyword>
<keyword evidence="2" id="KW-0858">Xylan degradation</keyword>
<dbReference type="PANTHER" id="PTHR43772:SF2">
    <property type="entry name" value="PUTATIVE (AFU_ORTHOLOGUE AFUA_2G04480)-RELATED"/>
    <property type="match status" value="1"/>
</dbReference>
<gene>
    <name evidence="7" type="ORF">NZ698_01740</name>
</gene>
<evidence type="ECO:0000256" key="1">
    <source>
        <dbReference type="ARBA" id="ARBA00009865"/>
    </source>
</evidence>
<reference evidence="8" key="1">
    <citation type="submission" date="2023-07" db="EMBL/GenBank/DDBJ databases">
        <title>Chryseobacterium sp. strain PBS4-4 Genome sequencing and assembly.</title>
        <authorList>
            <person name="Jung Y."/>
        </authorList>
    </citation>
    <scope>NUCLEOTIDE SEQUENCE [LARGE SCALE GENOMIC DNA]</scope>
    <source>
        <strain evidence="8">PBS4-4</strain>
    </source>
</reference>
<comment type="caution">
    <text evidence="7">The sequence shown here is derived from an EMBL/GenBank/DDBJ whole genome shotgun (WGS) entry which is preliminary data.</text>
</comment>
<sequence>MRKLIILTLFSAIGYAQESPKYLFDDLYFADPSVHVFNDKIYIYPSHDIQTDVKDAANGAHFNMKDYHVLTLDNVNQKAKDYGIVLKLEDVSWAKQQLWAPDVAKKGNKYYLYFPAKDKNDLFKIGVASSNNPSGPFKAEKTPIIGTYSIDPTVLNDNGKYYIYFGGLKGGQLQEYRNNKHSKVYPELQKEENALLPKIALLKSNMKELAEEPKDVLILDENGNLLKSEDQNRRFFEGVWIHQYNKKYYLSYSTGETHKLVYAIGENPYGPFTFKGEILTPVVGWTTHHSIVEIGKKWYLFYHDSKNSGGKSYLRSLKVRELKYDDQGLIQTMNGQD</sequence>
<dbReference type="EMBL" id="JAOTEM010000001">
    <property type="protein sequence ID" value="MCU7615905.1"/>
    <property type="molecule type" value="Genomic_DNA"/>
</dbReference>
<dbReference type="PANTHER" id="PTHR43772">
    <property type="entry name" value="ENDO-1,4-BETA-XYLANASE"/>
    <property type="match status" value="1"/>
</dbReference>
<dbReference type="InterPro" id="IPR006710">
    <property type="entry name" value="Glyco_hydro_43"/>
</dbReference>
<dbReference type="InterPro" id="IPR023296">
    <property type="entry name" value="Glyco_hydro_beta-prop_sf"/>
</dbReference>
<keyword evidence="4" id="KW-0119">Carbohydrate metabolism</keyword>
<evidence type="ECO:0000256" key="2">
    <source>
        <dbReference type="ARBA" id="ARBA00022651"/>
    </source>
</evidence>
<protein>
    <submittedName>
        <fullName evidence="7">Glycoside hydrolase family 43 protein</fullName>
    </submittedName>
</protein>
<accession>A0ABT2W599</accession>
<comment type="similarity">
    <text evidence="1 6">Belongs to the glycosyl hydrolase 43 family.</text>
</comment>
<dbReference type="Proteomes" id="UP001208649">
    <property type="component" value="Unassembled WGS sequence"/>
</dbReference>
<dbReference type="RefSeq" id="WP_263001255.1">
    <property type="nucleotide sequence ID" value="NZ_JAOTEM010000001.1"/>
</dbReference>
<proteinExistence type="inferred from homology"/>
<evidence type="ECO:0000256" key="4">
    <source>
        <dbReference type="ARBA" id="ARBA00023277"/>
    </source>
</evidence>
<name>A0ABT2W599_9FLAO</name>
<evidence type="ECO:0000313" key="7">
    <source>
        <dbReference type="EMBL" id="MCU7615905.1"/>
    </source>
</evidence>
<evidence type="ECO:0000256" key="5">
    <source>
        <dbReference type="ARBA" id="ARBA00023295"/>
    </source>
</evidence>
<evidence type="ECO:0000256" key="6">
    <source>
        <dbReference type="RuleBase" id="RU361187"/>
    </source>
</evidence>
<evidence type="ECO:0000256" key="3">
    <source>
        <dbReference type="ARBA" id="ARBA00022801"/>
    </source>
</evidence>
<dbReference type="InterPro" id="IPR052176">
    <property type="entry name" value="Glycosyl_Hydrlase_43_Enz"/>
</dbReference>